<evidence type="ECO:0000256" key="1">
    <source>
        <dbReference type="SAM" id="SignalP"/>
    </source>
</evidence>
<evidence type="ECO:0000313" key="4">
    <source>
        <dbReference type="Proteomes" id="UP000005297"/>
    </source>
</evidence>
<protein>
    <submittedName>
        <fullName evidence="3">Putative lipoprotein</fullName>
    </submittedName>
</protein>
<keyword evidence="4" id="KW-1185">Reference proteome</keyword>
<dbReference type="RefSeq" id="WP_009849142.1">
    <property type="nucleotide sequence ID" value="NZ_DS022294.1"/>
</dbReference>
<keyword evidence="3" id="KW-0449">Lipoprotein</keyword>
<proteinExistence type="predicted"/>
<sequence length="202" mass="23336">MGAARVTFLLLALMVSACASGPPKHLNDGCAIFREKDDWYEYANDSFKRWGVPVHVQLAIIHQESRFRSKAKAPEDTLLGFIPWGRVSSAYGYAQVLDSTWETYKRATGNSGADRDDFEDITDFIGWYGNTSYRRLGISKWDAYNQYLAYHEGQGGWKRKTYKRKPWLIKVARKVERRAAMYRAQLARCKDDLDSGWSLWPF</sequence>
<dbReference type="CDD" id="cd00442">
    <property type="entry name" value="Lyz-like"/>
    <property type="match status" value="1"/>
</dbReference>
<feature type="signal peptide" evidence="1">
    <location>
        <begin position="1"/>
        <end position="19"/>
    </location>
</feature>
<feature type="chain" id="PRO_5004171355" evidence="1">
    <location>
        <begin position="20"/>
        <end position="202"/>
    </location>
</feature>
<dbReference type="Pfam" id="PF19489">
    <property type="entry name" value="SLT_4"/>
    <property type="match status" value="1"/>
</dbReference>
<dbReference type="PROSITE" id="PS51257">
    <property type="entry name" value="PROKAR_LIPOPROTEIN"/>
    <property type="match status" value="1"/>
</dbReference>
<keyword evidence="1" id="KW-0732">Signal</keyword>
<name>Q0EXA8_9PROT</name>
<dbReference type="HOGENOM" id="CLU_094963_0_0_0"/>
<dbReference type="Proteomes" id="UP000005297">
    <property type="component" value="Unassembled WGS sequence"/>
</dbReference>
<dbReference type="EMBL" id="AATS01000015">
    <property type="protein sequence ID" value="EAU53882.1"/>
    <property type="molecule type" value="Genomic_DNA"/>
</dbReference>
<dbReference type="eggNOG" id="COG4764">
    <property type="taxonomic scope" value="Bacteria"/>
</dbReference>
<evidence type="ECO:0000313" key="3">
    <source>
        <dbReference type="EMBL" id="EAU53882.1"/>
    </source>
</evidence>
<organism evidence="3 4">
    <name type="scientific">Mariprofundus ferrooxydans PV-1</name>
    <dbReference type="NCBI Taxonomy" id="314345"/>
    <lineage>
        <taxon>Bacteria</taxon>
        <taxon>Pseudomonadati</taxon>
        <taxon>Pseudomonadota</taxon>
        <taxon>Candidatius Mariprofundia</taxon>
        <taxon>Mariprofundales</taxon>
        <taxon>Mariprofundaceae</taxon>
        <taxon>Mariprofundus</taxon>
    </lineage>
</organism>
<dbReference type="InterPro" id="IPR023346">
    <property type="entry name" value="Lysozyme-like_dom_sf"/>
</dbReference>
<accession>Q0EXA8</accession>
<dbReference type="SUPFAM" id="SSF53955">
    <property type="entry name" value="Lysozyme-like"/>
    <property type="match status" value="1"/>
</dbReference>
<dbReference type="InterPro" id="IPR045795">
    <property type="entry name" value="SLT_4"/>
</dbReference>
<dbReference type="Gene3D" id="1.10.530.10">
    <property type="match status" value="1"/>
</dbReference>
<comment type="caution">
    <text evidence="3">The sequence shown here is derived from an EMBL/GenBank/DDBJ whole genome shotgun (WGS) entry which is preliminary data.</text>
</comment>
<reference evidence="3 4" key="1">
    <citation type="submission" date="2006-09" db="EMBL/GenBank/DDBJ databases">
        <authorList>
            <person name="Emerson D."/>
            <person name="Ferriera S."/>
            <person name="Johnson J."/>
            <person name="Kravitz S."/>
            <person name="Halpern A."/>
            <person name="Remington K."/>
            <person name="Beeson K."/>
            <person name="Tran B."/>
            <person name="Rogers Y.-H."/>
            <person name="Friedman R."/>
            <person name="Venter J.C."/>
        </authorList>
    </citation>
    <scope>NUCLEOTIDE SEQUENCE [LARGE SCALE GENOMIC DNA]</scope>
    <source>
        <strain evidence="3 4">PV-1</strain>
    </source>
</reference>
<dbReference type="STRING" id="314344.AL013_02895"/>
<dbReference type="AlphaFoldDB" id="Q0EXA8"/>
<dbReference type="OrthoDB" id="9789144at2"/>
<feature type="domain" description="Transglycosylase SLT" evidence="2">
    <location>
        <begin position="8"/>
        <end position="189"/>
    </location>
</feature>
<evidence type="ECO:0000259" key="2">
    <source>
        <dbReference type="Pfam" id="PF19489"/>
    </source>
</evidence>
<dbReference type="InParanoid" id="Q0EXA8"/>
<gene>
    <name evidence="3" type="ORF">SPV1_08091</name>
</gene>